<comment type="subcellular location">
    <subcellularLocation>
        <location evidence="1">Membrane</location>
        <topology evidence="1">Lipid-anchor</topology>
    </subcellularLocation>
</comment>
<accession>A0A1B2DJX4</accession>
<keyword evidence="4" id="KW-0732">Signal</keyword>
<evidence type="ECO:0000256" key="1">
    <source>
        <dbReference type="ARBA" id="ARBA00004635"/>
    </source>
</evidence>
<dbReference type="NCBIfam" id="TIGR02887">
    <property type="entry name" value="spore_ger_x_C"/>
    <property type="match status" value="1"/>
</dbReference>
<evidence type="ECO:0000259" key="9">
    <source>
        <dbReference type="Pfam" id="PF25198"/>
    </source>
</evidence>
<dbReference type="AlphaFoldDB" id="A0A1B2DJX4"/>
<evidence type="ECO:0000256" key="5">
    <source>
        <dbReference type="ARBA" id="ARBA00023136"/>
    </source>
</evidence>
<dbReference type="Pfam" id="PF25198">
    <property type="entry name" value="Spore_GerAC_N"/>
    <property type="match status" value="1"/>
</dbReference>
<dbReference type="Gene3D" id="6.20.190.10">
    <property type="entry name" value="Nutrient germinant receptor protein C, domain 1"/>
    <property type="match status" value="1"/>
</dbReference>
<dbReference type="InterPro" id="IPR008844">
    <property type="entry name" value="Spore_GerAC-like"/>
</dbReference>
<evidence type="ECO:0000313" key="10">
    <source>
        <dbReference type="EMBL" id="ANY67996.1"/>
    </source>
</evidence>
<dbReference type="GO" id="GO:0009847">
    <property type="term" value="P:spore germination"/>
    <property type="evidence" value="ECO:0007669"/>
    <property type="project" value="InterPro"/>
</dbReference>
<dbReference type="PANTHER" id="PTHR35789">
    <property type="entry name" value="SPORE GERMINATION PROTEIN B3"/>
    <property type="match status" value="1"/>
</dbReference>
<keyword evidence="6" id="KW-0564">Palmitate</keyword>
<dbReference type="InterPro" id="IPR038501">
    <property type="entry name" value="Spore_GerAC_C_sf"/>
</dbReference>
<feature type="domain" description="Spore germination GerAC-like C-terminal" evidence="8">
    <location>
        <begin position="226"/>
        <end position="392"/>
    </location>
</feature>
<evidence type="ECO:0000259" key="8">
    <source>
        <dbReference type="Pfam" id="PF05504"/>
    </source>
</evidence>
<dbReference type="InterPro" id="IPR057336">
    <property type="entry name" value="GerAC_N"/>
</dbReference>
<reference evidence="10" key="1">
    <citation type="submission" date="2016-08" db="EMBL/GenBank/DDBJ databases">
        <title>Complete Genome Seqeunce of Paenibacillus sp. BIHB 4019 from tea rhizoplane.</title>
        <authorList>
            <person name="Thakur R."/>
            <person name="Swarnkar M.K."/>
            <person name="Gulati A."/>
        </authorList>
    </citation>
    <scope>NUCLEOTIDE SEQUENCE [LARGE SCALE GENOMIC DNA]</scope>
    <source>
        <strain evidence="10">BIHB4019</strain>
    </source>
</reference>
<name>A0A1B2DJX4_9BACL</name>
<feature type="domain" description="Spore germination protein N-terminal" evidence="9">
    <location>
        <begin position="31"/>
        <end position="207"/>
    </location>
</feature>
<dbReference type="Gene3D" id="3.30.300.210">
    <property type="entry name" value="Nutrient germinant receptor protein C, domain 3"/>
    <property type="match status" value="1"/>
</dbReference>
<evidence type="ECO:0000256" key="7">
    <source>
        <dbReference type="ARBA" id="ARBA00023288"/>
    </source>
</evidence>
<evidence type="ECO:0000256" key="6">
    <source>
        <dbReference type="ARBA" id="ARBA00023139"/>
    </source>
</evidence>
<evidence type="ECO:0000256" key="2">
    <source>
        <dbReference type="ARBA" id="ARBA00007886"/>
    </source>
</evidence>
<evidence type="ECO:0000256" key="4">
    <source>
        <dbReference type="ARBA" id="ARBA00022729"/>
    </source>
</evidence>
<keyword evidence="5" id="KW-0472">Membrane</keyword>
<dbReference type="PROSITE" id="PS51257">
    <property type="entry name" value="PROKAR_LIPOPROTEIN"/>
    <property type="match status" value="1"/>
</dbReference>
<dbReference type="Pfam" id="PF05504">
    <property type="entry name" value="Spore_GerAC"/>
    <property type="match status" value="1"/>
</dbReference>
<gene>
    <name evidence="10" type="ORF">BBD42_17075</name>
</gene>
<keyword evidence="3" id="KW-0309">Germination</keyword>
<dbReference type="GO" id="GO:0016020">
    <property type="term" value="C:membrane"/>
    <property type="evidence" value="ECO:0007669"/>
    <property type="project" value="UniProtKB-SubCell"/>
</dbReference>
<sequence length="406" mass="45070">MKSSKLHNLRRKIALLLLAACSVTLLQGCWDRVEINDLAMVLATGIDRTKDGKVHLSIQIFIPRQSGSSATGGTGGSEGSPSGVTMVQTAEGINIADAMSRLQRKISRHVFWGHCEAIVIGEKTAKLGIREYLDFLLRFSQFREHAYVYISETKAEDILSLLPPLERSSAEALREMGNMKLGTKMTVLDLAQTLEGLNKSAVLSRLKIAPPAPGQNKKATMPFVFGLALIKDDREIRVVTEPMSLGVLMMLNQLDNIVLTVNPDKTNKQAAVTIKPQFIRTEFVPGFADGNWTMKVNIKTKGDVILNTTDLSLLPPPNVEKIQALFEEQFKQRAEAALQLTQQKLKTDFFGYANAYRNHFPHKWKAKRAQWESDLPKIKTTIHVEARILRTGKSGDPQGIPGQSNE</sequence>
<protein>
    <submittedName>
        <fullName evidence="10">Uncharacterized protein</fullName>
    </submittedName>
</protein>
<evidence type="ECO:0000256" key="3">
    <source>
        <dbReference type="ARBA" id="ARBA00022544"/>
    </source>
</evidence>
<dbReference type="EMBL" id="CP016808">
    <property type="protein sequence ID" value="ANY67996.1"/>
    <property type="molecule type" value="Genomic_DNA"/>
</dbReference>
<organism evidence="10">
    <name type="scientific">Paenibacillus sp. BIHB 4019</name>
    <dbReference type="NCBI Taxonomy" id="1870819"/>
    <lineage>
        <taxon>Bacteria</taxon>
        <taxon>Bacillati</taxon>
        <taxon>Bacillota</taxon>
        <taxon>Bacilli</taxon>
        <taxon>Bacillales</taxon>
        <taxon>Paenibacillaceae</taxon>
        <taxon>Paenibacillus</taxon>
    </lineage>
</organism>
<proteinExistence type="inferred from homology"/>
<dbReference type="InterPro" id="IPR046953">
    <property type="entry name" value="Spore_GerAC-like_C"/>
</dbReference>
<dbReference type="PANTHER" id="PTHR35789:SF1">
    <property type="entry name" value="SPORE GERMINATION PROTEIN B3"/>
    <property type="match status" value="1"/>
</dbReference>
<comment type="similarity">
    <text evidence="2">Belongs to the GerABKC lipoprotein family.</text>
</comment>
<keyword evidence="7" id="KW-0449">Lipoprotein</keyword>
<dbReference type="RefSeq" id="WP_099519163.1">
    <property type="nucleotide sequence ID" value="NZ_CP016808.1"/>
</dbReference>